<dbReference type="SUPFAM" id="SSF52540">
    <property type="entry name" value="P-loop containing nucleoside triphosphate hydrolases"/>
    <property type="match status" value="2"/>
</dbReference>
<dbReference type="PANTHER" id="PTHR22605">
    <property type="entry name" value="RZ-TYPE DOMAIN-CONTAINING PROTEIN"/>
    <property type="match status" value="1"/>
</dbReference>
<dbReference type="InterPro" id="IPR002035">
    <property type="entry name" value="VWF_A"/>
</dbReference>
<dbReference type="GO" id="GO:0005524">
    <property type="term" value="F:ATP binding"/>
    <property type="evidence" value="ECO:0007669"/>
    <property type="project" value="InterPro"/>
</dbReference>
<dbReference type="InterPro" id="IPR031248">
    <property type="entry name" value="RNF213"/>
</dbReference>
<feature type="compositionally biased region" description="Basic residues" evidence="2">
    <location>
        <begin position="3239"/>
        <end position="3249"/>
    </location>
</feature>
<feature type="region of interest" description="Disordered" evidence="2">
    <location>
        <begin position="3227"/>
        <end position="3249"/>
    </location>
</feature>
<dbReference type="InterPro" id="IPR003959">
    <property type="entry name" value="ATPase_AAA_core"/>
</dbReference>
<dbReference type="InterPro" id="IPR027417">
    <property type="entry name" value="P-loop_NTPase"/>
</dbReference>
<evidence type="ECO:0000256" key="2">
    <source>
        <dbReference type="SAM" id="MobiDB-lite"/>
    </source>
</evidence>
<dbReference type="Pfam" id="PF00004">
    <property type="entry name" value="AAA"/>
    <property type="match status" value="1"/>
</dbReference>
<feature type="compositionally biased region" description="Basic and acidic residues" evidence="2">
    <location>
        <begin position="3229"/>
        <end position="3238"/>
    </location>
</feature>
<gene>
    <name evidence="4" type="ORF">LDAN0321_LOCUS19443</name>
</gene>
<evidence type="ECO:0000259" key="3">
    <source>
        <dbReference type="PROSITE" id="PS50234"/>
    </source>
</evidence>
<reference evidence="4" key="1">
    <citation type="submission" date="2021-01" db="EMBL/GenBank/DDBJ databases">
        <authorList>
            <person name="Corre E."/>
            <person name="Pelletier E."/>
            <person name="Niang G."/>
            <person name="Scheremetjew M."/>
            <person name="Finn R."/>
            <person name="Kale V."/>
            <person name="Holt S."/>
            <person name="Cochrane G."/>
            <person name="Meng A."/>
            <person name="Brown T."/>
            <person name="Cohen L."/>
        </authorList>
    </citation>
    <scope>NUCLEOTIDE SEQUENCE</scope>
    <source>
        <strain evidence="4">B650</strain>
    </source>
</reference>
<dbReference type="GO" id="GO:0016887">
    <property type="term" value="F:ATP hydrolysis activity"/>
    <property type="evidence" value="ECO:0007669"/>
    <property type="project" value="InterPro"/>
</dbReference>
<feature type="coiled-coil region" evidence="1">
    <location>
        <begin position="2357"/>
        <end position="2384"/>
    </location>
</feature>
<protein>
    <recommendedName>
        <fullName evidence="3">VWFA domain-containing protein</fullName>
    </recommendedName>
</protein>
<dbReference type="Gene3D" id="3.40.50.300">
    <property type="entry name" value="P-loop containing nucleotide triphosphate hydrolases"/>
    <property type="match status" value="1"/>
</dbReference>
<feature type="domain" description="VWFA" evidence="3">
    <location>
        <begin position="1"/>
        <end position="112"/>
    </location>
</feature>
<dbReference type="Gene3D" id="3.40.50.410">
    <property type="entry name" value="von Willebrand factor, type A domain"/>
    <property type="match status" value="1"/>
</dbReference>
<dbReference type="SUPFAM" id="SSF53300">
    <property type="entry name" value="vWA-like"/>
    <property type="match status" value="1"/>
</dbReference>
<keyword evidence="1" id="KW-0175">Coiled coil</keyword>
<organism evidence="4">
    <name type="scientific">Leptocylindrus danicus</name>
    <dbReference type="NCBI Taxonomy" id="163516"/>
    <lineage>
        <taxon>Eukaryota</taxon>
        <taxon>Sar</taxon>
        <taxon>Stramenopiles</taxon>
        <taxon>Ochrophyta</taxon>
        <taxon>Bacillariophyta</taxon>
        <taxon>Coscinodiscophyceae</taxon>
        <taxon>Chaetocerotophycidae</taxon>
        <taxon>Leptocylindrales</taxon>
        <taxon>Leptocylindraceae</taxon>
        <taxon>Leptocylindrus</taxon>
    </lineage>
</organism>
<dbReference type="PROSITE" id="PS50234">
    <property type="entry name" value="VWFA"/>
    <property type="match status" value="1"/>
</dbReference>
<dbReference type="EMBL" id="HBGY01031199">
    <property type="protein sequence ID" value="CAD9609400.1"/>
    <property type="molecule type" value="Transcribed_RNA"/>
</dbReference>
<dbReference type="PANTHER" id="PTHR22605:SF1">
    <property type="entry name" value="RZ-TYPE DOMAIN-CONTAINING PROTEIN"/>
    <property type="match status" value="1"/>
</dbReference>
<dbReference type="InterPro" id="IPR036465">
    <property type="entry name" value="vWFA_dom_sf"/>
</dbReference>
<dbReference type="GO" id="GO:0004842">
    <property type="term" value="F:ubiquitin-protein transferase activity"/>
    <property type="evidence" value="ECO:0007669"/>
    <property type="project" value="InterPro"/>
</dbReference>
<evidence type="ECO:0000313" key="4">
    <source>
        <dbReference type="EMBL" id="CAD9609400.1"/>
    </source>
</evidence>
<name>A0A7S2PPT3_9STRA</name>
<proteinExistence type="predicted"/>
<accession>A0A7S2PPT3</accession>
<dbReference type="CDD" id="cd00009">
    <property type="entry name" value="AAA"/>
    <property type="match status" value="1"/>
</dbReference>
<sequence length="3249" mass="368394">MARNNRGGGTMMYSALNSAVLSTQGSLSNDVETWIICLTDGESHDNRTYCENALQQSSDNLHIIVIGVGLGSHLHNEMRSLCNKYQPNPNTKGFFVPTGSDLNSFRGAFQTVASRIPVSQTFELDGRVTDHECQSLINKHIPNYVEQCNMLFRRFWIQFLFRRVKVLDENDDFNYNEEYDQLGSSLMTTMLAEAERLLQHEHGQSWTEKNYPQLIYDFSDLKNPQFRLICTAPELMDAETRTRFEDLNLPGFFVPTSEDLRDRETLDRYLAQALGVPLHEKEDGIKHLACIDDNGFVLTLDFTMKLLNIFERVACRVPCIMEGETGVSKTAITKMFSILRNSSLKARANEQTLGALNCIASELEIDCGQLGASEAVVKSIFEALDEGSVSTASADVEIARTLEESVKRACLAREAMYECIPRKFSDDLKGNVQLVRDFLVWFSEAHLKPTFFEICVDSSLTTAEIREKFMPIRRTAEGLSYSDALVVVFLDEVNTSSILGLFKEIIVDHSLGGELLPENIVIVAACNPARSQSITLGGESREYDLGKDFFSGHYQVFEMPLSMSMLKWSYGSLNTEQEKEFIYRRLKMLNFDIPDDLAVTLTELVSSSHCAIREFATEHLYQRLTQLFPQSASIDDAAQRAKSMVSLRDIQRVFGFFEFFLSDFGPRCMMDKGKNYQSAMLLTIAIVYYVRLDAFYRKKLLGVIGAIDLGTVYEDDTLDKVFLKAMDLVVNETSVPSGIALTTGLKENIFVTLICALSRIPLMIIGPPGTSKTLSVNLVTDNANGEQSAKPFYRKFARLQPFHYQCSKASTSKEISSIFQQAIQRQNGLNRKKDQCIVFMDEAGLPEEEKESLKVLHYYLEGHMSTKSDVSFVCITNHVLDAAKSNRCVSLLRPEPDSGELISIVFGVLFDSRVAGRPTVHFVECSGERIQSMQFAEQLCAAYTEFLHDNDEFSWFETFFGLRDFVHFLKGVHRASKVSESTLYTSVETIVEALERNLNGVSREHFKALVQKFLKSLNIKMYVSQNEATVLLRSTLHVLQEALATSVDDFQYRPRYKLIIDETEDDSIMRLLSIKSAAAGEHSRATTLFKLSGMHEDAELEKLNLVSGVKYAALQGQLAILSQTSEIHECFYDLFNLNFKVFSGRHDEDVSFYANISVGGISKPSLVDSGFQCIVHIRLSQLCNVPAPFLNRFEKFRLGINDVLCARIKEADGLLQDIIRKSLDRAYDLVMFLGTRNFFGLVRDQTIESIVVRMLKPMGSAFEKKTAAISSCSNEDPFVRLANHVCSFLREKLLLKDDIEATSISIIRGALLFPSAKDAEIEQYVRDTYASDNHPLCLSDFFSHAKADSITKSFVTSICQMILTECICKELLSLATPEVIFSKRQNLPPDLVQHYFVQEHFSLKRFIVRMISKGENKKYAYLVHMRTEPSIFTLPVRHVDAGPPSDSETSILQNLVHERTESVALYHLAHMRNEIIVRSTINAWLNSETKNLLIIIADMSVPSCTEKVNFVRCCVEQQHEGIVESEKMFLLLLHFPPSSLQSCSSLYPSLYLGIWAHHYLDNLGHDEAAVDVKRWIMAACGLVDSSLDVSSSARALLPRSLIHIAGQEVFYDHRTTPSKSNVESSINRRMGFRDRCNELKALMNFQLVDERSVLDVLMSKFDDLWSDDALDRAFGNASKAIIDGSSNLSLSCSIHGMFQDTLDVFMSFMTRAMNEWRNLDFLVNGCACTSGLHLFEYVLRHLPLPPLEELRLQKPVPRRVLSLPTQAISFDSTSVSFPFFYFISSCIEELVEETQKCYMNDRDVSSTGAFTLLEVVMSALHGKSSQQDPRSNKDLSRFEIVRYVIKFIQALPQRDRSSMFNSYLRQFLRWRVGCEIPHSMLMRWIHAQISSHNLCVADQSNIVIVHLIARSFKLDILRLASWTDTVGLSFENMTFDHDISGGAPQVLNIFRAILQHFEQSYMNICDECPNRRVAFQAFLRNLSTLCNREAILDLSISGPLRVLCFLDILDRCSAPKKLILKTLRYWYSMDGMNEDVRTNIQMTSLEVFIQFVLDESAENEIEDSWRFDAVNSAFHLLFSPWWLAVVRSRNVNVADLGYLVRWHQAKRATSRLSVVLLANSCLADEVHPMNKLYLGLDHNMLNYLNSLLAYEGMSQFGTTTGLCRYLPSWLTSSFDIGLTTSAAPNRDNVCRFLLEHQSIVLEGFLPEALFEVLLVRAASDAKGKSSQTLLINVLDQIERLCASTDTSNFSESQNNESSNTSGGASVQVMIIEARLICFICKVAYEVSILSDFSIFNYDEASTVLDSLMEDSRRSWAHLFFSTIIRLHGQSKLFDLLRGPLNRVGWCKVWVESLPSVKAELIAALREAESKLSESEQDEARKAREFYKCPFCGGLFGIDLMNCGTFVCGRNTHRDGGRPVIGSEIVADIYGCGNTFGLSDAHRYTPDENVLEPLRSELRQVQMKISAFEEKSIQWEALDAFEQPPSIFQIDRLAGTHSLLPAISVLDEVDNSNNVSCQGGSDNAVLHVLVQGRSFLSFICYLPEFIEFYLWVHNVFRFLVTKDKASEMLMESMMQESSLKERFDSAHVHHILEVWGKVKQGFNLYLSSMSSRTFWECEEVPIPFKQIEKASLMMLLSAASHPTEGEDCNDYLFLVINDITQKYNAFAMKLNSLVSDSGKPRELNPKFLFRGGSGDLSILSSWESHNYANDVSHALDKVAESYWIPSSRAFDLAGLNKRIWSELGFPTLRPIIMSTMDYLREEFQFRVVTTEYISSIGHVPCGIGKVSSSGDIFVREHDYMLFEETVHILKSLNFGRTQSGNEQRRSFATVFHLSGYAELRLLMEGLRTFLRLVQGSDGFDTVGKSALVEDLSELFPGVEDIKLRVINGLCAADVAELVYFFGHQLASESHLFSNHPINMCCPVDVETYQLIQGRMDKIADEGKPLNAINSIDAFVRDVLIFYDGEIRKASSDKGLVEYLIESNFCDESDDILRLLPQTLTIRNYISLRQHLHQAKLRLMLRQEGSLPINCSSKRDKEDLHPFLRFRESWLLRDDACGINSTPATSDCQKHRGYVKGLSREALWFEKAFADEAAQKDKFCGFDQNTILSKKSPFTASAKANIHLCDENKERDEADLLNLEEVIENDDESEFDDDDFYSTSSNVGDFERDYAAREIQQWWRMKKKALREHRKLSLDHDNAIVIDGIEADHCLAVTTIENWWIFVRENKRKRGDSDDGDNAHKHMHKKAMWSN</sequence>
<evidence type="ECO:0000256" key="1">
    <source>
        <dbReference type="SAM" id="Coils"/>
    </source>
</evidence>